<accession>S7WTW5</accession>
<dbReference type="STRING" id="641524.ADICYQ_1048"/>
<dbReference type="Proteomes" id="UP000014974">
    <property type="component" value="Unassembled WGS sequence"/>
</dbReference>
<evidence type="ECO:0000313" key="4">
    <source>
        <dbReference type="Proteomes" id="UP000014974"/>
    </source>
</evidence>
<protein>
    <recommendedName>
        <fullName evidence="2">Outer membrane protein beta-barrel domain-containing protein</fullName>
    </recommendedName>
</protein>
<comment type="caution">
    <text evidence="3">The sequence shown here is derived from an EMBL/GenBank/DDBJ whole genome shotgun (WGS) entry which is preliminary data.</text>
</comment>
<keyword evidence="1" id="KW-0732">Signal</keyword>
<proteinExistence type="predicted"/>
<gene>
    <name evidence="3" type="ORF">ADICYQ_1048</name>
</gene>
<dbReference type="Pfam" id="PF13505">
    <property type="entry name" value="OMP_b-brl"/>
    <property type="match status" value="1"/>
</dbReference>
<dbReference type="InterPro" id="IPR027385">
    <property type="entry name" value="Beta-barrel_OMP"/>
</dbReference>
<dbReference type="AlphaFoldDB" id="S7WTW5"/>
<dbReference type="eggNOG" id="ENOG5033DWB">
    <property type="taxonomic scope" value="Bacteria"/>
</dbReference>
<evidence type="ECO:0000256" key="1">
    <source>
        <dbReference type="ARBA" id="ARBA00022729"/>
    </source>
</evidence>
<evidence type="ECO:0000259" key="2">
    <source>
        <dbReference type="Pfam" id="PF13505"/>
    </source>
</evidence>
<reference evidence="3 4" key="1">
    <citation type="journal article" date="2013" name="Genome Announc.">
        <title>Draft Genome Sequence of Cyclobacterium qasimii Strain M12-11BT, Isolated from Arctic Marine Sediment.</title>
        <authorList>
            <person name="Shivaji S."/>
            <person name="Ara S."/>
            <person name="Singh A."/>
            <person name="Kumar Pinnaka A."/>
        </authorList>
    </citation>
    <scope>NUCLEOTIDE SEQUENCE [LARGE SCALE GENOMIC DNA]</scope>
    <source>
        <strain evidence="3 4">M12-11B</strain>
    </source>
</reference>
<evidence type="ECO:0000313" key="3">
    <source>
        <dbReference type="EMBL" id="EPR70164.1"/>
    </source>
</evidence>
<organism evidence="3 4">
    <name type="scientific">Cyclobacterium qasimii M12-11B</name>
    <dbReference type="NCBI Taxonomy" id="641524"/>
    <lineage>
        <taxon>Bacteria</taxon>
        <taxon>Pseudomonadati</taxon>
        <taxon>Bacteroidota</taxon>
        <taxon>Cytophagia</taxon>
        <taxon>Cytophagales</taxon>
        <taxon>Cyclobacteriaceae</taxon>
        <taxon>Cyclobacterium</taxon>
    </lineage>
</organism>
<dbReference type="SUPFAM" id="SSF56925">
    <property type="entry name" value="OMPA-like"/>
    <property type="match status" value="1"/>
</dbReference>
<dbReference type="InterPro" id="IPR011250">
    <property type="entry name" value="OMP/PagP_B-barrel"/>
</dbReference>
<sequence length="195" mass="21865">MLFFISGISSAFAQFDKGDLYVGGNFGLSIDTRESSNPGSSSQYSINLNPNLGYFISDRSVIGVIPQVSFFRSATTTSMNTKIISENVKGGIGLFYRRYFPVIDNFYLFLEPKAMFNRTFKGENNPNYLGFSLAPGASYRINGKWMVEMTLGGLVYNYTYTNSGTNQEYDDKRIAFDLITANSIGIVYFINQKDQ</sequence>
<feature type="domain" description="Outer membrane protein beta-barrel" evidence="2">
    <location>
        <begin position="4"/>
        <end position="172"/>
    </location>
</feature>
<dbReference type="EMBL" id="ATNM01000049">
    <property type="protein sequence ID" value="EPR70164.1"/>
    <property type="molecule type" value="Genomic_DNA"/>
</dbReference>
<name>S7WTW5_9BACT</name>